<evidence type="ECO:0000256" key="4">
    <source>
        <dbReference type="ARBA" id="ARBA00022692"/>
    </source>
</evidence>
<keyword evidence="3 12" id="KW-0813">Transport</keyword>
<dbReference type="PROSITE" id="PS50920">
    <property type="entry name" value="SOLCAR"/>
    <property type="match status" value="3"/>
</dbReference>
<dbReference type="GO" id="GO:0022857">
    <property type="term" value="F:transmembrane transporter activity"/>
    <property type="evidence" value="ECO:0007669"/>
    <property type="project" value="TreeGrafter"/>
</dbReference>
<comment type="subcellular location">
    <subcellularLocation>
        <location evidence="1">Mitochondrion inner membrane</location>
        <topology evidence="1">Multi-pass membrane protein</topology>
    </subcellularLocation>
</comment>
<dbReference type="InterPro" id="IPR018108">
    <property type="entry name" value="MCP_transmembrane"/>
</dbReference>
<evidence type="ECO:0000256" key="2">
    <source>
        <dbReference type="ARBA" id="ARBA00006375"/>
    </source>
</evidence>
<accession>A0A061SFX2</accession>
<dbReference type="Gene3D" id="1.50.40.10">
    <property type="entry name" value="Mitochondrial carrier domain"/>
    <property type="match status" value="1"/>
</dbReference>
<sequence>MSAFLNIQPTTLSDTYACKKNLKPGACSALRSSPPKVCSVTCRRYLPGIVRRLSLERRHFTIRKVCPSTQRCLAEHVIQDRNCESDGDDQNSSNQVENFTAYEARSLLFGSGLFKLYTAFLIAGALNLSAGPVLASVSSCNVGVPSCTNTASSSVELCASIPKQHNAPSEVFRHLVSGGLAGSVAAVVVYPVDVVKTRMQSQTGGGSRGRPGGGPSALECLSDILKTDGIGGLYRGLLAQLIGVWPDKAAKMSAYDFMVSALSGSLGGPSSAATQAAAGLLSGVFQVVFSNPREVLKIQMQLGGPAPPPAGGPRVSADAIGPRRLAVLAATVEDTARGESELAALARTVARLGPRALYCGVPVCAARDMSFGAVYFPLYSALKDWMASHGHHGALWLAICGTLAGIPATVATNPIDVVKTRVQAEAGAGPENSRAVREHIAALLEEGGGPRALMRGLAPRVLRMAPQFGVTQVVYELVNGVLGW</sequence>
<protein>
    <submittedName>
        <fullName evidence="13">Calcium-binding mitochondrial carrier protein aralar1</fullName>
    </submittedName>
</protein>
<evidence type="ECO:0000256" key="10">
    <source>
        <dbReference type="ARBA" id="ARBA00023136"/>
    </source>
</evidence>
<gene>
    <name evidence="13" type="ORF">TSPGSL018_6737</name>
</gene>
<evidence type="ECO:0000256" key="3">
    <source>
        <dbReference type="ARBA" id="ARBA00022448"/>
    </source>
</evidence>
<dbReference type="PANTHER" id="PTHR45678:SF9">
    <property type="entry name" value="CALCIUM-BINDING MITOCHONDRIAL CARRIER PROTEIN ARALAR1"/>
    <property type="match status" value="1"/>
</dbReference>
<reference evidence="13" key="1">
    <citation type="submission" date="2014-05" db="EMBL/GenBank/DDBJ databases">
        <title>The transcriptome of the halophilic microalga Tetraselmis sp. GSL018 isolated from the Great Salt Lake, Utah.</title>
        <authorList>
            <person name="Jinkerson R.E."/>
            <person name="D'Adamo S."/>
            <person name="Posewitz M.C."/>
        </authorList>
    </citation>
    <scope>NUCLEOTIDE SEQUENCE</scope>
    <source>
        <strain evidence="13">GSL018</strain>
    </source>
</reference>
<evidence type="ECO:0000256" key="7">
    <source>
        <dbReference type="ARBA" id="ARBA00022837"/>
    </source>
</evidence>
<dbReference type="InterPro" id="IPR051028">
    <property type="entry name" value="Mito_Solute_Carrier"/>
</dbReference>
<keyword evidence="6" id="KW-0999">Mitochondrion inner membrane</keyword>
<keyword evidence="9" id="KW-0496">Mitochondrion</keyword>
<dbReference type="PRINTS" id="PR00926">
    <property type="entry name" value="MITOCARRIER"/>
</dbReference>
<evidence type="ECO:0000256" key="11">
    <source>
        <dbReference type="PROSITE-ProRule" id="PRU00282"/>
    </source>
</evidence>
<evidence type="ECO:0000256" key="6">
    <source>
        <dbReference type="ARBA" id="ARBA00022792"/>
    </source>
</evidence>
<dbReference type="EMBL" id="GBEZ01003153">
    <property type="protein sequence ID" value="JAC81964.1"/>
    <property type="molecule type" value="Transcribed_RNA"/>
</dbReference>
<dbReference type="InterPro" id="IPR002067">
    <property type="entry name" value="MCP"/>
</dbReference>
<dbReference type="AlphaFoldDB" id="A0A061SFX2"/>
<keyword evidence="4 11" id="KW-0812">Transmembrane</keyword>
<keyword evidence="10 11" id="KW-0472">Membrane</keyword>
<dbReference type="PANTHER" id="PTHR45678">
    <property type="entry name" value="MITOCHONDRIAL 2-OXODICARBOXYLATE CARRIER 1-RELATED"/>
    <property type="match status" value="1"/>
</dbReference>
<dbReference type="SUPFAM" id="SSF103506">
    <property type="entry name" value="Mitochondrial carrier"/>
    <property type="match status" value="1"/>
</dbReference>
<feature type="repeat" description="Solcar" evidence="11">
    <location>
        <begin position="169"/>
        <end position="261"/>
    </location>
</feature>
<dbReference type="GO" id="GO:0005743">
    <property type="term" value="C:mitochondrial inner membrane"/>
    <property type="evidence" value="ECO:0007669"/>
    <property type="project" value="UniProtKB-SubCell"/>
</dbReference>
<feature type="repeat" description="Solcar" evidence="11">
    <location>
        <begin position="392"/>
        <end position="481"/>
    </location>
</feature>
<keyword evidence="7" id="KW-0106">Calcium</keyword>
<evidence type="ECO:0000256" key="12">
    <source>
        <dbReference type="RuleBase" id="RU000488"/>
    </source>
</evidence>
<comment type="similarity">
    <text evidence="2 12">Belongs to the mitochondrial carrier (TC 2.A.29) family.</text>
</comment>
<organism evidence="13">
    <name type="scientific">Tetraselmis sp. GSL018</name>
    <dbReference type="NCBI Taxonomy" id="582737"/>
    <lineage>
        <taxon>Eukaryota</taxon>
        <taxon>Viridiplantae</taxon>
        <taxon>Chlorophyta</taxon>
        <taxon>core chlorophytes</taxon>
        <taxon>Chlorodendrophyceae</taxon>
        <taxon>Chlorodendrales</taxon>
        <taxon>Chlorodendraceae</taxon>
        <taxon>Tetraselmis</taxon>
    </lineage>
</organism>
<dbReference type="InterPro" id="IPR023395">
    <property type="entry name" value="MCP_dom_sf"/>
</dbReference>
<proteinExistence type="inferred from homology"/>
<evidence type="ECO:0000256" key="1">
    <source>
        <dbReference type="ARBA" id="ARBA00004448"/>
    </source>
</evidence>
<evidence type="ECO:0000256" key="9">
    <source>
        <dbReference type="ARBA" id="ARBA00023128"/>
    </source>
</evidence>
<keyword evidence="8" id="KW-1133">Transmembrane helix</keyword>
<feature type="repeat" description="Solcar" evidence="11">
    <location>
        <begin position="270"/>
        <end position="385"/>
    </location>
</feature>
<dbReference type="Pfam" id="PF00153">
    <property type="entry name" value="Mito_carr"/>
    <property type="match status" value="3"/>
</dbReference>
<evidence type="ECO:0000313" key="13">
    <source>
        <dbReference type="EMBL" id="JAC81964.1"/>
    </source>
</evidence>
<evidence type="ECO:0000256" key="8">
    <source>
        <dbReference type="ARBA" id="ARBA00022989"/>
    </source>
</evidence>
<evidence type="ECO:0000256" key="5">
    <source>
        <dbReference type="ARBA" id="ARBA00022737"/>
    </source>
</evidence>
<name>A0A061SFX2_9CHLO</name>
<keyword evidence="5" id="KW-0677">Repeat</keyword>